<organism evidence="5 6">
    <name type="scientific">Microbacterium soli</name>
    <dbReference type="NCBI Taxonomy" id="446075"/>
    <lineage>
        <taxon>Bacteria</taxon>
        <taxon>Bacillati</taxon>
        <taxon>Actinomycetota</taxon>
        <taxon>Actinomycetes</taxon>
        <taxon>Micrococcales</taxon>
        <taxon>Microbacteriaceae</taxon>
        <taxon>Microbacterium</taxon>
    </lineage>
</organism>
<dbReference type="SUPFAM" id="SSF110738">
    <property type="entry name" value="Glycerate kinase I"/>
    <property type="match status" value="1"/>
</dbReference>
<dbReference type="Proteomes" id="UP001501591">
    <property type="component" value="Unassembled WGS sequence"/>
</dbReference>
<keyword evidence="3 4" id="KW-0418">Kinase</keyword>
<sequence length="376" mass="37383">MSGRARIVIAPDSFKGSVDAAAASAHLAKGWREARPDDEVLSLPMADGGEGTMAAFAAAGSGAELQPITVTGPHGAPVRTSWLRVRAAGGRDTAVVELAATSGIELLSGRLRPMTAHTLGFGQALDAALRSGADQIYAAVGGSSSTDAGVGMLRGLGARALDRIGNEVPLGGSGLEAISTIDLDAVRARVDRDITVLSDVTAPLIGPTGAAAIFGPQKGASSTQIAILDRGLSHVAAILGVDPTLPGTGAAGGTGAALAAIGAQLRSGAAVVADAVGLQQALGDADLLITGEGRFDLQSMSGKVIGHLVHLARTSGTPVSLVAGQIAADVSMPFAHAVSLSALAGGTAAAQATPERWLREAGRSLASRFGRANRAL</sequence>
<dbReference type="EMBL" id="BAABCP010000001">
    <property type="protein sequence ID" value="GAA3924806.1"/>
    <property type="molecule type" value="Genomic_DNA"/>
</dbReference>
<dbReference type="Gene3D" id="3.90.1510.10">
    <property type="entry name" value="Glycerate kinase, domain 2"/>
    <property type="match status" value="1"/>
</dbReference>
<dbReference type="InterPro" id="IPR018193">
    <property type="entry name" value="Glyc_kinase_flavodox-like_fold"/>
</dbReference>
<keyword evidence="6" id="KW-1185">Reference proteome</keyword>
<evidence type="ECO:0000256" key="2">
    <source>
        <dbReference type="ARBA" id="ARBA00022679"/>
    </source>
</evidence>
<accession>A0ABP7ML09</accession>
<protein>
    <submittedName>
        <fullName evidence="5">Glycerate 2-kinase</fullName>
    </submittedName>
</protein>
<evidence type="ECO:0000256" key="1">
    <source>
        <dbReference type="ARBA" id="ARBA00006284"/>
    </source>
</evidence>
<evidence type="ECO:0000256" key="3">
    <source>
        <dbReference type="ARBA" id="ARBA00022777"/>
    </source>
</evidence>
<reference evidence="6" key="1">
    <citation type="journal article" date="2019" name="Int. J. Syst. Evol. Microbiol.">
        <title>The Global Catalogue of Microorganisms (GCM) 10K type strain sequencing project: providing services to taxonomists for standard genome sequencing and annotation.</title>
        <authorList>
            <consortium name="The Broad Institute Genomics Platform"/>
            <consortium name="The Broad Institute Genome Sequencing Center for Infectious Disease"/>
            <person name="Wu L."/>
            <person name="Ma J."/>
        </authorList>
    </citation>
    <scope>NUCLEOTIDE SEQUENCE [LARGE SCALE GENOMIC DNA]</scope>
    <source>
        <strain evidence="6">JCM 17024</strain>
    </source>
</reference>
<dbReference type="InterPro" id="IPR004381">
    <property type="entry name" value="Glycerate_kinase"/>
</dbReference>
<keyword evidence="2 4" id="KW-0808">Transferase</keyword>
<dbReference type="Pfam" id="PF02595">
    <property type="entry name" value="Gly_kinase"/>
    <property type="match status" value="1"/>
</dbReference>
<dbReference type="PANTHER" id="PTHR21599:SF0">
    <property type="entry name" value="GLYCERATE KINASE"/>
    <property type="match status" value="1"/>
</dbReference>
<evidence type="ECO:0000256" key="4">
    <source>
        <dbReference type="PIRNR" id="PIRNR006078"/>
    </source>
</evidence>
<dbReference type="InterPro" id="IPR018197">
    <property type="entry name" value="Glycerate_kinase_RE-like"/>
</dbReference>
<dbReference type="NCBIfam" id="TIGR00045">
    <property type="entry name" value="glycerate kinase"/>
    <property type="match status" value="1"/>
</dbReference>
<comment type="similarity">
    <text evidence="1 4">Belongs to the glycerate kinase type-1 family.</text>
</comment>
<dbReference type="InterPro" id="IPR036129">
    <property type="entry name" value="Glycerate_kinase_sf"/>
</dbReference>
<gene>
    <name evidence="5" type="primary">garK</name>
    <name evidence="5" type="ORF">GCM10022383_00120</name>
</gene>
<comment type="caution">
    <text evidence="5">The sequence shown here is derived from an EMBL/GenBank/DDBJ whole genome shotgun (WGS) entry which is preliminary data.</text>
</comment>
<dbReference type="Gene3D" id="3.40.50.10350">
    <property type="entry name" value="Glycerate kinase, domain 1"/>
    <property type="match status" value="1"/>
</dbReference>
<dbReference type="PANTHER" id="PTHR21599">
    <property type="entry name" value="GLYCERATE KINASE"/>
    <property type="match status" value="1"/>
</dbReference>
<proteinExistence type="inferred from homology"/>
<dbReference type="RefSeq" id="WP_344817449.1">
    <property type="nucleotide sequence ID" value="NZ_BAABCP010000001.1"/>
</dbReference>
<name>A0ABP7ML09_9MICO</name>
<evidence type="ECO:0000313" key="5">
    <source>
        <dbReference type="EMBL" id="GAA3924806.1"/>
    </source>
</evidence>
<dbReference type="PIRSF" id="PIRSF006078">
    <property type="entry name" value="GlxK"/>
    <property type="match status" value="1"/>
</dbReference>
<evidence type="ECO:0000313" key="6">
    <source>
        <dbReference type="Proteomes" id="UP001501591"/>
    </source>
</evidence>